<dbReference type="RefSeq" id="WP_035993174.1">
    <property type="nucleotide sequence ID" value="NZ_CP012748.1"/>
</dbReference>
<geneLocation type="plasmid" evidence="3"/>
<dbReference type="SUPFAM" id="SSF48208">
    <property type="entry name" value="Six-hairpin glycosidases"/>
    <property type="match status" value="1"/>
</dbReference>
<dbReference type="Pfam" id="PF22422">
    <property type="entry name" value="MGH1-like_GH"/>
    <property type="match status" value="2"/>
</dbReference>
<dbReference type="PANTHER" id="PTHR10412">
    <property type="entry name" value="MANNOSYL-OLIGOSACCHARIDE GLUCOSIDASE"/>
    <property type="match status" value="1"/>
</dbReference>
<dbReference type="PANTHER" id="PTHR10412:SF10">
    <property type="entry name" value="GLYCOSYL HYDROLASE FAMILY 63 C-TERMINAL DOMAIN-CONTAINING PROTEIN"/>
    <property type="match status" value="1"/>
</dbReference>
<dbReference type="GO" id="GO:0004573">
    <property type="term" value="F:Glc3Man9GlcNAc2 oligosaccharide glucosidase activity"/>
    <property type="evidence" value="ECO:0007669"/>
    <property type="project" value="InterPro"/>
</dbReference>
<accession>A0A0P0RQ71</accession>
<evidence type="ECO:0000313" key="3">
    <source>
        <dbReference type="Proteomes" id="UP000019146"/>
    </source>
</evidence>
<evidence type="ECO:0000259" key="1">
    <source>
        <dbReference type="Pfam" id="PF22422"/>
    </source>
</evidence>
<feature type="domain" description="Mannosylglycerate hydrolase MGH1-like glycoside hydrolase" evidence="1">
    <location>
        <begin position="696"/>
        <end position="866"/>
    </location>
</feature>
<evidence type="ECO:0000313" key="2">
    <source>
        <dbReference type="EMBL" id="ALL71002.1"/>
    </source>
</evidence>
<sequence>MCPASVDVAEQKRLNDARTAQVLWKKWGPYLSERQWGTVREDYSENGDAWNYFTHDHARSRAYRWGEDGLGGLCDDRQQLCFALALWNGRDAILKERLFGLTNSEGNHGEDVKEYYFYVDSTPTHSYMKYLYKYPQREFPYRDLVETNRKRSRGELEYELLDTGVFDDDRYFDVFVEYAKAGPEDIFVRISVHNRAGEGARLRVLPTLWFRNTWSWGHDDGRPSLCEAGPGVIRATHHELGEYWLYCDGATELLFTENDSNAQRLWNQPNASPYVKDAFHTYVIAGQREAVNPARTGTKAAAHYLCDVPGGGNATIRLRLTAVRQVNPFDDFENTFHSRIADADEFYERIAPKSLTEDKRRVHRQALAGMLWSKQYYYFDLELWLREHGSHPLLEAARRDVRNTEWFHMLNADVISMPDKWEYPWYAAWDLAFHTIALALVDFDFAKEQLLLMLRTLYVHPSGQIPAYEWNFSDVNPPVHAAATLWLYKYEKALGRADPRFLERSFQGLMLNFNWWVNRKDPSGRNVFAGGFLGLDNIGVFDRSAQLPTGGTLEQADGTAWMAFYCQTMLEMAIILTEYDPIYEEIAFKFVQHFMWIAYAMDRRGEHPDEMWDEQDGFFYDLLRLPDGQTTRLKVRSMVGLLPLCASTVFEADTVSRCPKLLEMIAQFRTRYPELIAHVAPTDAGFIGHKERRLLSILNRRKLERVLGYLLDENEFLGPHGIRSLSRYHLDHPYVLDVGGVGYKVQYLPAESNTGMFGGNSNWRGPVWMPVNLLIVRALINLYGFFGDDFKVQCPTGSGPRMTLFEVAQEIVNRLTGTFLRDADGRRPVYGGTGKFQDDPHWRDLILFYEYFHGDNGAGLGASHQTGWTGLVAPLLDLFGRVDAQTVLESDRWRVMAGVVGQRVWGEQTDGK</sequence>
<dbReference type="Gene3D" id="1.50.10.10">
    <property type="match status" value="1"/>
</dbReference>
<dbReference type="EMBL" id="CP012748">
    <property type="protein sequence ID" value="ALL71002.1"/>
    <property type="molecule type" value="Genomic_DNA"/>
</dbReference>
<name>A0A0P0RQ71_9BURK</name>
<dbReference type="InterPro" id="IPR054491">
    <property type="entry name" value="MGH1-like_GH"/>
</dbReference>
<dbReference type="Proteomes" id="UP000019146">
    <property type="component" value="Plasmid unnamed"/>
</dbReference>
<dbReference type="GO" id="GO:0009311">
    <property type="term" value="P:oligosaccharide metabolic process"/>
    <property type="evidence" value="ECO:0007669"/>
    <property type="project" value="InterPro"/>
</dbReference>
<protein>
    <submittedName>
        <fullName evidence="2">Glucosidase</fullName>
    </submittedName>
</protein>
<proteinExistence type="predicted"/>
<feature type="domain" description="Mannosylglycerate hydrolase MGH1-like glycoside hydrolase" evidence="1">
    <location>
        <begin position="423"/>
        <end position="528"/>
    </location>
</feature>
<dbReference type="AlphaFoldDB" id="A0A0P0RQ71"/>
<dbReference type="GeneID" id="69974407"/>
<dbReference type="InterPro" id="IPR004888">
    <property type="entry name" value="Glycoside_hydrolase_63"/>
</dbReference>
<dbReference type="InterPro" id="IPR012341">
    <property type="entry name" value="6hp_glycosidase-like_sf"/>
</dbReference>
<organism evidence="2 3">
    <name type="scientific">Paraburkholderia caribensis MBA4</name>
    <dbReference type="NCBI Taxonomy" id="1323664"/>
    <lineage>
        <taxon>Bacteria</taxon>
        <taxon>Pseudomonadati</taxon>
        <taxon>Pseudomonadota</taxon>
        <taxon>Betaproteobacteria</taxon>
        <taxon>Burkholderiales</taxon>
        <taxon>Burkholderiaceae</taxon>
        <taxon>Paraburkholderia</taxon>
    </lineage>
</organism>
<dbReference type="KEGG" id="bcai:K788_0002169"/>
<reference evidence="2 3" key="1">
    <citation type="journal article" date="2014" name="Genome Announc.">
        <title>Draft Genome Sequence of the Haloacid-Degrading Burkholderia caribensis Strain MBA4.</title>
        <authorList>
            <person name="Pan Y."/>
            <person name="Kong K.F."/>
            <person name="Tsang J.S."/>
        </authorList>
    </citation>
    <scope>NUCLEOTIDE SEQUENCE [LARGE SCALE GENOMIC DNA]</scope>
    <source>
        <strain evidence="2 3">MBA4</strain>
        <plasmid evidence="3">Plasmid</plasmid>
    </source>
</reference>
<keyword evidence="2" id="KW-0614">Plasmid</keyword>
<gene>
    <name evidence="2" type="ORF">K788_0002169</name>
</gene>
<dbReference type="InterPro" id="IPR008928">
    <property type="entry name" value="6-hairpin_glycosidase_sf"/>
</dbReference>